<evidence type="ECO:0000256" key="9">
    <source>
        <dbReference type="ARBA" id="ARBA00049893"/>
    </source>
</evidence>
<keyword evidence="6" id="KW-0862">Zinc</keyword>
<dbReference type="GO" id="GO:0005507">
    <property type="term" value="F:copper ion binding"/>
    <property type="evidence" value="ECO:0007669"/>
    <property type="project" value="TreeGrafter"/>
</dbReference>
<keyword evidence="3" id="KW-0808">Transferase</keyword>
<keyword evidence="4" id="KW-0479">Metal-binding</keyword>
<dbReference type="AlphaFoldDB" id="A0A2M7QBF9"/>
<evidence type="ECO:0000256" key="7">
    <source>
        <dbReference type="ARBA" id="ARBA00047989"/>
    </source>
</evidence>
<dbReference type="InterPro" id="IPR003730">
    <property type="entry name" value="Cu_polyphenol_OxRdtase"/>
</dbReference>
<dbReference type="Gene3D" id="3.60.140.10">
    <property type="entry name" value="CNF1/YfiH-like putative cysteine hydrolases"/>
    <property type="match status" value="1"/>
</dbReference>
<comment type="catalytic activity">
    <reaction evidence="7">
        <text>adenosine + H2O + H(+) = inosine + NH4(+)</text>
        <dbReference type="Rhea" id="RHEA:24408"/>
        <dbReference type="ChEBI" id="CHEBI:15377"/>
        <dbReference type="ChEBI" id="CHEBI:15378"/>
        <dbReference type="ChEBI" id="CHEBI:16335"/>
        <dbReference type="ChEBI" id="CHEBI:17596"/>
        <dbReference type="ChEBI" id="CHEBI:28938"/>
        <dbReference type="EC" id="3.5.4.4"/>
    </reaction>
    <physiologicalReaction direction="left-to-right" evidence="7">
        <dbReference type="Rhea" id="RHEA:24409"/>
    </physiologicalReaction>
</comment>
<dbReference type="InterPro" id="IPR038371">
    <property type="entry name" value="Cu_polyphenol_OxRdtase_sf"/>
</dbReference>
<comment type="similarity">
    <text evidence="2">Belongs to the purine nucleoside phosphorylase YfiH/LACC1 family.</text>
</comment>
<dbReference type="SUPFAM" id="SSF64438">
    <property type="entry name" value="CNF1/YfiH-like putative cysteine hydrolases"/>
    <property type="match status" value="1"/>
</dbReference>
<sequence>MIQYQKQNNMFFSTLINGGSVFSGYTERSVGDGRHADVILSYLRINQVIFKKLVLLEQIHSSNIVFFKNENMSEIERLPEVDGVVSSDRQIVFAIRTADCIPILYKDAATGLIGISHNGWRGTFKKISQHILDEMVKRGSDMSQIRVAIGPGIGSCCYDIEEDRHIEFLEEFGEDFHSFPMRGGRRYLNLLKLNVALLIRAGLPLSNIDFFPFCTSCHKEKFFSFRRDYKKHHDQFGEMFSFIINNEG</sequence>
<comment type="caution">
    <text evidence="10">The sequence shown here is derived from an EMBL/GenBank/DDBJ whole genome shotgun (WGS) entry which is preliminary data.</text>
</comment>
<evidence type="ECO:0000256" key="5">
    <source>
        <dbReference type="ARBA" id="ARBA00022801"/>
    </source>
</evidence>
<reference evidence="11" key="1">
    <citation type="submission" date="2017-09" db="EMBL/GenBank/DDBJ databases">
        <title>Depth-based differentiation of microbial function through sediment-hosted aquifers and enrichment of novel symbionts in the deep terrestrial subsurface.</title>
        <authorList>
            <person name="Probst A.J."/>
            <person name="Ladd B."/>
            <person name="Jarett J.K."/>
            <person name="Geller-Mcgrath D.E."/>
            <person name="Sieber C.M.K."/>
            <person name="Emerson J.B."/>
            <person name="Anantharaman K."/>
            <person name="Thomas B.C."/>
            <person name="Malmstrom R."/>
            <person name="Stieglmeier M."/>
            <person name="Klingl A."/>
            <person name="Woyke T."/>
            <person name="Ryan C.M."/>
            <person name="Banfield J.F."/>
        </authorList>
    </citation>
    <scope>NUCLEOTIDE SEQUENCE [LARGE SCALE GENOMIC DNA]</scope>
</reference>
<evidence type="ECO:0000256" key="2">
    <source>
        <dbReference type="ARBA" id="ARBA00007353"/>
    </source>
</evidence>
<accession>A0A2M7QBF9</accession>
<evidence type="ECO:0008006" key="12">
    <source>
        <dbReference type="Google" id="ProtNLM"/>
    </source>
</evidence>
<comment type="catalytic activity">
    <reaction evidence="9">
        <text>S-methyl-5'-thioadenosine + phosphate = 5-(methylsulfanyl)-alpha-D-ribose 1-phosphate + adenine</text>
        <dbReference type="Rhea" id="RHEA:11852"/>
        <dbReference type="ChEBI" id="CHEBI:16708"/>
        <dbReference type="ChEBI" id="CHEBI:17509"/>
        <dbReference type="ChEBI" id="CHEBI:43474"/>
        <dbReference type="ChEBI" id="CHEBI:58533"/>
        <dbReference type="EC" id="2.4.2.28"/>
    </reaction>
    <physiologicalReaction direction="left-to-right" evidence="9">
        <dbReference type="Rhea" id="RHEA:11853"/>
    </physiologicalReaction>
</comment>
<dbReference type="InterPro" id="IPR011324">
    <property type="entry name" value="Cytotoxic_necrot_fac-like_cat"/>
</dbReference>
<name>A0A2M7QBF9_9BACT</name>
<dbReference type="PANTHER" id="PTHR30616:SF2">
    <property type="entry name" value="PURINE NUCLEOSIDE PHOSPHORYLASE LACC1"/>
    <property type="match status" value="1"/>
</dbReference>
<evidence type="ECO:0000256" key="6">
    <source>
        <dbReference type="ARBA" id="ARBA00022833"/>
    </source>
</evidence>
<keyword evidence="5" id="KW-0378">Hydrolase</keyword>
<evidence type="ECO:0000256" key="8">
    <source>
        <dbReference type="ARBA" id="ARBA00048968"/>
    </source>
</evidence>
<dbReference type="EMBL" id="PFLF01000112">
    <property type="protein sequence ID" value="PIY68569.1"/>
    <property type="molecule type" value="Genomic_DNA"/>
</dbReference>
<gene>
    <name evidence="10" type="ORF">COY90_05300</name>
</gene>
<comment type="catalytic activity">
    <reaction evidence="1">
        <text>inosine + phosphate = alpha-D-ribose 1-phosphate + hypoxanthine</text>
        <dbReference type="Rhea" id="RHEA:27646"/>
        <dbReference type="ChEBI" id="CHEBI:17368"/>
        <dbReference type="ChEBI" id="CHEBI:17596"/>
        <dbReference type="ChEBI" id="CHEBI:43474"/>
        <dbReference type="ChEBI" id="CHEBI:57720"/>
        <dbReference type="EC" id="2.4.2.1"/>
    </reaction>
    <physiologicalReaction direction="left-to-right" evidence="1">
        <dbReference type="Rhea" id="RHEA:27647"/>
    </physiologicalReaction>
</comment>
<evidence type="ECO:0000313" key="11">
    <source>
        <dbReference type="Proteomes" id="UP000230108"/>
    </source>
</evidence>
<protein>
    <recommendedName>
        <fullName evidence="12">Purine nucleoside phosphorylase</fullName>
    </recommendedName>
</protein>
<evidence type="ECO:0000313" key="10">
    <source>
        <dbReference type="EMBL" id="PIY68569.1"/>
    </source>
</evidence>
<dbReference type="GO" id="GO:0016787">
    <property type="term" value="F:hydrolase activity"/>
    <property type="evidence" value="ECO:0007669"/>
    <property type="project" value="UniProtKB-KW"/>
</dbReference>
<evidence type="ECO:0000256" key="1">
    <source>
        <dbReference type="ARBA" id="ARBA00000553"/>
    </source>
</evidence>
<dbReference type="GO" id="GO:0017061">
    <property type="term" value="F:S-methyl-5-thioadenosine phosphorylase activity"/>
    <property type="evidence" value="ECO:0007669"/>
    <property type="project" value="UniProtKB-EC"/>
</dbReference>
<evidence type="ECO:0000256" key="3">
    <source>
        <dbReference type="ARBA" id="ARBA00022679"/>
    </source>
</evidence>
<dbReference type="Proteomes" id="UP000230108">
    <property type="component" value="Unassembled WGS sequence"/>
</dbReference>
<proteinExistence type="inferred from homology"/>
<organism evidence="10 11">
    <name type="scientific">Candidatus Roizmanbacteria bacterium CG_4_10_14_0_8_um_filter_39_9</name>
    <dbReference type="NCBI Taxonomy" id="1974829"/>
    <lineage>
        <taxon>Bacteria</taxon>
        <taxon>Candidatus Roizmaniibacteriota</taxon>
    </lineage>
</organism>
<evidence type="ECO:0000256" key="4">
    <source>
        <dbReference type="ARBA" id="ARBA00022723"/>
    </source>
</evidence>
<comment type="catalytic activity">
    <reaction evidence="8">
        <text>adenosine + phosphate = alpha-D-ribose 1-phosphate + adenine</text>
        <dbReference type="Rhea" id="RHEA:27642"/>
        <dbReference type="ChEBI" id="CHEBI:16335"/>
        <dbReference type="ChEBI" id="CHEBI:16708"/>
        <dbReference type="ChEBI" id="CHEBI:43474"/>
        <dbReference type="ChEBI" id="CHEBI:57720"/>
        <dbReference type="EC" id="2.4.2.1"/>
    </reaction>
    <physiologicalReaction direction="left-to-right" evidence="8">
        <dbReference type="Rhea" id="RHEA:27643"/>
    </physiologicalReaction>
</comment>
<dbReference type="PANTHER" id="PTHR30616">
    <property type="entry name" value="UNCHARACTERIZED PROTEIN YFIH"/>
    <property type="match status" value="1"/>
</dbReference>
<dbReference type="Pfam" id="PF02578">
    <property type="entry name" value="Cu-oxidase_4"/>
    <property type="match status" value="1"/>
</dbReference>
<dbReference type="CDD" id="cd16833">
    <property type="entry name" value="YfiH"/>
    <property type="match status" value="1"/>
</dbReference>